<organism evidence="8">
    <name type="scientific">Bicosoecida sp. CB-2014</name>
    <dbReference type="NCBI Taxonomy" id="1486930"/>
    <lineage>
        <taxon>Eukaryota</taxon>
        <taxon>Sar</taxon>
        <taxon>Stramenopiles</taxon>
        <taxon>Bigyra</taxon>
        <taxon>Opalozoa</taxon>
        <taxon>Bicosoecida</taxon>
    </lineage>
</organism>
<proteinExistence type="inferred from homology"/>
<comment type="similarity">
    <text evidence="2">Belongs to the methyltransferase superfamily. L-isoaspartyl/D-aspartyl protein methyltransferase family.</text>
</comment>
<evidence type="ECO:0000256" key="2">
    <source>
        <dbReference type="ARBA" id="ARBA00005369"/>
    </source>
</evidence>
<accession>A0A7S1CBR0</accession>
<dbReference type="GO" id="GO:0004719">
    <property type="term" value="F:protein-L-isoaspartate (D-aspartate) O-methyltransferase activity"/>
    <property type="evidence" value="ECO:0007669"/>
    <property type="project" value="UniProtKB-EC"/>
</dbReference>
<gene>
    <name evidence="8" type="ORF">BSP0115_LOCUS6772</name>
</gene>
<dbReference type="InterPro" id="IPR000682">
    <property type="entry name" value="PCMT"/>
</dbReference>
<evidence type="ECO:0000313" key="8">
    <source>
        <dbReference type="EMBL" id="CAD8913520.1"/>
    </source>
</evidence>
<dbReference type="GO" id="GO:0032259">
    <property type="term" value="P:methylation"/>
    <property type="evidence" value="ECO:0007669"/>
    <property type="project" value="UniProtKB-KW"/>
</dbReference>
<dbReference type="GO" id="GO:0005737">
    <property type="term" value="C:cytoplasm"/>
    <property type="evidence" value="ECO:0007669"/>
    <property type="project" value="UniProtKB-SubCell"/>
</dbReference>
<name>A0A7S1CBR0_9STRA</name>
<evidence type="ECO:0000256" key="7">
    <source>
        <dbReference type="ARBA" id="ARBA00022691"/>
    </source>
</evidence>
<evidence type="ECO:0000256" key="4">
    <source>
        <dbReference type="ARBA" id="ARBA00022490"/>
    </source>
</evidence>
<dbReference type="AlphaFoldDB" id="A0A7S1CBR0"/>
<dbReference type="PANTHER" id="PTHR11579:SF0">
    <property type="entry name" value="PROTEIN-L-ISOASPARTATE(D-ASPARTATE) O-METHYLTRANSFERASE"/>
    <property type="match status" value="1"/>
</dbReference>
<evidence type="ECO:0000256" key="6">
    <source>
        <dbReference type="ARBA" id="ARBA00022679"/>
    </source>
</evidence>
<dbReference type="FunFam" id="3.40.50.150:FF:000027">
    <property type="entry name" value="Protein-L-isoaspartate O-methyltransferase"/>
    <property type="match status" value="1"/>
</dbReference>
<dbReference type="PANTHER" id="PTHR11579">
    <property type="entry name" value="PROTEIN-L-ISOASPARTATE O-METHYLTRANSFERASE"/>
    <property type="match status" value="1"/>
</dbReference>
<dbReference type="SUPFAM" id="SSF53335">
    <property type="entry name" value="S-adenosyl-L-methionine-dependent methyltransferases"/>
    <property type="match status" value="1"/>
</dbReference>
<keyword evidence="6" id="KW-0808">Transferase</keyword>
<keyword evidence="4" id="KW-0963">Cytoplasm</keyword>
<dbReference type="InterPro" id="IPR029063">
    <property type="entry name" value="SAM-dependent_MTases_sf"/>
</dbReference>
<dbReference type="EC" id="2.1.1.77" evidence="3"/>
<evidence type="ECO:0000256" key="5">
    <source>
        <dbReference type="ARBA" id="ARBA00022603"/>
    </source>
</evidence>
<dbReference type="NCBIfam" id="TIGR00080">
    <property type="entry name" value="pimt"/>
    <property type="match status" value="1"/>
</dbReference>
<dbReference type="Pfam" id="PF01135">
    <property type="entry name" value="PCMT"/>
    <property type="match status" value="1"/>
</dbReference>
<sequence length="280" mass="29496">MVWRRPRRTRRESSSKQPALASAAAAAAVAAIVLARLAIGASLQVSPMAWRSSGRTHAELINNLARGGVITSARVKAAMLKVDRADFAPRGTAYQDAPQLIGYGVTISAPHMHAYALEILADHLREGASALDVGSGSGYLAVAMAVMVGPTGRVAGIDHVKELVAWSEENTRKHHAELLDSGRLSLRAVDGFGGLPELAPYHAIHVGAAAPRVPRALVSQLAPGGRLVVPVGPDGGAQRLLQIDKAEDGTVTERALMDVRYVPLTTLKHQTGADESKTDL</sequence>
<reference evidence="8" key="1">
    <citation type="submission" date="2021-01" db="EMBL/GenBank/DDBJ databases">
        <authorList>
            <person name="Corre E."/>
            <person name="Pelletier E."/>
            <person name="Niang G."/>
            <person name="Scheremetjew M."/>
            <person name="Finn R."/>
            <person name="Kale V."/>
            <person name="Holt S."/>
            <person name="Cochrane G."/>
            <person name="Meng A."/>
            <person name="Brown T."/>
            <person name="Cohen L."/>
        </authorList>
    </citation>
    <scope>NUCLEOTIDE SEQUENCE</scope>
    <source>
        <strain evidence="8">Ms1</strain>
    </source>
</reference>
<dbReference type="Gene3D" id="3.40.50.150">
    <property type="entry name" value="Vaccinia Virus protein VP39"/>
    <property type="match status" value="1"/>
</dbReference>
<comment type="subcellular location">
    <subcellularLocation>
        <location evidence="1">Cytoplasm</location>
    </subcellularLocation>
</comment>
<keyword evidence="7" id="KW-0949">S-adenosyl-L-methionine</keyword>
<keyword evidence="5" id="KW-0489">Methyltransferase</keyword>
<dbReference type="EMBL" id="HBFS01009849">
    <property type="protein sequence ID" value="CAD8913520.1"/>
    <property type="molecule type" value="Transcribed_RNA"/>
</dbReference>
<evidence type="ECO:0000256" key="1">
    <source>
        <dbReference type="ARBA" id="ARBA00004496"/>
    </source>
</evidence>
<protein>
    <recommendedName>
        <fullName evidence="3">protein-L-isoaspartate(D-aspartate) O-methyltransferase</fullName>
        <ecNumber evidence="3">2.1.1.77</ecNumber>
    </recommendedName>
</protein>
<evidence type="ECO:0000256" key="3">
    <source>
        <dbReference type="ARBA" id="ARBA00011890"/>
    </source>
</evidence>